<gene>
    <name evidence="2" type="ORF">HXL70_02905</name>
</gene>
<proteinExistence type="predicted"/>
<dbReference type="AlphaFoldDB" id="A0A930B7Q2"/>
<name>A0A930B7Q2_9FIRM</name>
<dbReference type="InterPro" id="IPR053773">
    <property type="entry name" value="Vpar_1526-like"/>
</dbReference>
<evidence type="ECO:0000313" key="2">
    <source>
        <dbReference type="EMBL" id="MBF1128976.1"/>
    </source>
</evidence>
<keyword evidence="1" id="KW-0812">Transmembrane</keyword>
<evidence type="ECO:0000256" key="1">
    <source>
        <dbReference type="SAM" id="Phobius"/>
    </source>
</evidence>
<comment type="caution">
    <text evidence="2">The sequence shown here is derived from an EMBL/GenBank/DDBJ whole genome shotgun (WGS) entry which is preliminary data.</text>
</comment>
<dbReference type="Proteomes" id="UP000757890">
    <property type="component" value="Unassembled WGS sequence"/>
</dbReference>
<protein>
    <submittedName>
        <fullName evidence="2">Uncharacterized protein</fullName>
    </submittedName>
</protein>
<keyword evidence="1" id="KW-0472">Membrane</keyword>
<evidence type="ECO:0000313" key="3">
    <source>
        <dbReference type="Proteomes" id="UP000757890"/>
    </source>
</evidence>
<accession>A0A930B7Q2</accession>
<reference evidence="2" key="1">
    <citation type="submission" date="2020-04" db="EMBL/GenBank/DDBJ databases">
        <title>Deep metagenomics examines the oral microbiome during advanced dental caries in children, revealing novel taxa and co-occurrences with host molecules.</title>
        <authorList>
            <person name="Baker J.L."/>
            <person name="Morton J.T."/>
            <person name="Dinis M."/>
            <person name="Alvarez R."/>
            <person name="Tran N.C."/>
            <person name="Knight R."/>
            <person name="Edlund A."/>
        </authorList>
    </citation>
    <scope>NUCLEOTIDE SEQUENCE</scope>
    <source>
        <strain evidence="2">JCVI_32_bin.14</strain>
    </source>
</reference>
<dbReference type="NCBIfam" id="NF045477">
    <property type="entry name" value="LPO_1073_dom"/>
    <property type="match status" value="1"/>
</dbReference>
<dbReference type="EMBL" id="JABZMK010000007">
    <property type="protein sequence ID" value="MBF1128976.1"/>
    <property type="molecule type" value="Genomic_DNA"/>
</dbReference>
<keyword evidence="1" id="KW-1133">Transmembrane helix</keyword>
<sequence length="460" mass="51994">MFIVPYMVVAAVAILFFIVCRLIVYGVGGKSRHAGVKAEVTAEIPVRPRRKKVPVRQAVPETTAEFPLRKKSAGAGKSAGETTQILPVKEIIKKADAAMGADGATRVFDRGELEKTLPPAKMPSGKVSAFTAEKAPEILEGTPTLQSLEERFVRHFLNRYGAVSSVVEQDTRMVTGHLIRNMDMDPEDMADSLTHIMVQEALQNAQRTYVLMPNDTVLSMVTDAFADVARGRRSETRTTLAYDALKAMPRMEETQFNALSLLLLFHYSRNTDNVDMEAFRKYTRKYITPFLKELPDEYSGYQQMEYIRCVSLENREISFGRVLHDSYPLIFAYRGAMKSELSSVKSDWPEDALVPSLYNSYYKPAVVDDSLFADFCADMGITKEEDKTYLLKVLHSRPVDYDRKELSYILEKISPDLASMQEVWDTSLLRRSSLTLMGMYIARACIKATIGEEFDLSHWM</sequence>
<feature type="transmembrane region" description="Helical" evidence="1">
    <location>
        <begin position="6"/>
        <end position="27"/>
    </location>
</feature>
<organism evidence="2 3">
    <name type="scientific">Dialister invisus</name>
    <dbReference type="NCBI Taxonomy" id="218538"/>
    <lineage>
        <taxon>Bacteria</taxon>
        <taxon>Bacillati</taxon>
        <taxon>Bacillota</taxon>
        <taxon>Negativicutes</taxon>
        <taxon>Veillonellales</taxon>
        <taxon>Veillonellaceae</taxon>
        <taxon>Dialister</taxon>
    </lineage>
</organism>